<dbReference type="Proteomes" id="UP000436522">
    <property type="component" value="Unassembled WGS sequence"/>
</dbReference>
<protein>
    <recommendedName>
        <fullName evidence="2">DUF5666 domain-containing protein</fullName>
    </recommendedName>
</protein>
<accession>A0A640VVA5</accession>
<evidence type="ECO:0000259" key="2">
    <source>
        <dbReference type="Pfam" id="PF18914"/>
    </source>
</evidence>
<dbReference type="EMBL" id="BLIV01000007">
    <property type="protein sequence ID" value="GFE51592.1"/>
    <property type="molecule type" value="Genomic_DNA"/>
</dbReference>
<dbReference type="AlphaFoldDB" id="A0A640VVA5"/>
<evidence type="ECO:0000256" key="1">
    <source>
        <dbReference type="SAM" id="SignalP"/>
    </source>
</evidence>
<evidence type="ECO:0000313" key="4">
    <source>
        <dbReference type="Proteomes" id="UP000436522"/>
    </source>
</evidence>
<name>A0A640VVA5_9RHOB</name>
<dbReference type="InterPro" id="IPR043724">
    <property type="entry name" value="DUF5666"/>
</dbReference>
<feature type="signal peptide" evidence="1">
    <location>
        <begin position="1"/>
        <end position="27"/>
    </location>
</feature>
<dbReference type="Pfam" id="PF18914">
    <property type="entry name" value="DUF5666"/>
    <property type="match status" value="1"/>
</dbReference>
<feature type="domain" description="DUF5666" evidence="2">
    <location>
        <begin position="44"/>
        <end position="102"/>
    </location>
</feature>
<evidence type="ECO:0000313" key="3">
    <source>
        <dbReference type="EMBL" id="GFE51592.1"/>
    </source>
</evidence>
<comment type="caution">
    <text evidence="3">The sequence shown here is derived from an EMBL/GenBank/DDBJ whole genome shotgun (WGS) entry which is preliminary data.</text>
</comment>
<dbReference type="RefSeq" id="WP_159979499.1">
    <property type="nucleotide sequence ID" value="NZ_BLIV01000007.1"/>
</dbReference>
<dbReference type="OrthoDB" id="7816693at2"/>
<organism evidence="3 4">
    <name type="scientific">Roseobacter cerasinus</name>
    <dbReference type="NCBI Taxonomy" id="2602289"/>
    <lineage>
        <taxon>Bacteria</taxon>
        <taxon>Pseudomonadati</taxon>
        <taxon>Pseudomonadota</taxon>
        <taxon>Alphaproteobacteria</taxon>
        <taxon>Rhodobacterales</taxon>
        <taxon>Roseobacteraceae</taxon>
        <taxon>Roseobacter</taxon>
    </lineage>
</organism>
<keyword evidence="4" id="KW-1185">Reference proteome</keyword>
<feature type="chain" id="PRO_5024904601" description="DUF5666 domain-containing protein" evidence="1">
    <location>
        <begin position="28"/>
        <end position="307"/>
    </location>
</feature>
<proteinExistence type="predicted"/>
<sequence length="307" mass="32046">MKTGKFSRRSALAAGLSGLLLPQIAWPQPTERELEGGIGGTGIVGVLTEFGSLIVSGNRVQTDGQTRFSDGFGVMAQSDLRVGDSLTVEAAGPKEALVARRVHVTYPLVGTISGLSQTGGLTVNGVSVRAPGGWAGLSVGDRVAVSGLWRGQEVIASRIAPTERTDDLISGDVAQAFTSIRVGPVRLRGRGIAGLPDGSFASATGQFDPESGRFRVTDLTNTRFVGAAGALTRLSIEGFLAPTRAAPGYRISGLGHSFERRLDLSPYAQGRVLFNGGYTGRFAAETALVLPAGRSERRRVLRNLAAG</sequence>
<gene>
    <name evidence="3" type="ORF">So717_33450</name>
</gene>
<reference evidence="3 4" key="1">
    <citation type="submission" date="2019-12" db="EMBL/GenBank/DDBJ databases">
        <title>Roseobacter cerasinus sp. nov., isolated from seawater around aquaculture.</title>
        <authorList>
            <person name="Muramatsu S."/>
            <person name="Takabe Y."/>
            <person name="Mori K."/>
            <person name="Takaichi S."/>
            <person name="Hanada S."/>
        </authorList>
    </citation>
    <scope>NUCLEOTIDE SEQUENCE [LARGE SCALE GENOMIC DNA]</scope>
    <source>
        <strain evidence="3 4">AI77</strain>
    </source>
</reference>
<keyword evidence="1" id="KW-0732">Signal</keyword>